<sequence>MYAKVEIPKRVTEKWLDKAFAPLRDYLQKHYADKEKEIMSWMSFKGNWDNGSNER</sequence>
<gene>
    <name evidence="1" type="ORF">MJB10_01450</name>
</gene>
<organism evidence="1 2">
    <name type="scientific">Paenibacillus roseopurpureus</name>
    <dbReference type="NCBI Taxonomy" id="2918901"/>
    <lineage>
        <taxon>Bacteria</taxon>
        <taxon>Bacillati</taxon>
        <taxon>Bacillota</taxon>
        <taxon>Bacilli</taxon>
        <taxon>Bacillales</taxon>
        <taxon>Paenibacillaceae</taxon>
        <taxon>Paenibacillus</taxon>
    </lineage>
</organism>
<protein>
    <submittedName>
        <fullName evidence="1">Uncharacterized protein</fullName>
    </submittedName>
</protein>
<accession>A0AA96LPH3</accession>
<evidence type="ECO:0000313" key="2">
    <source>
        <dbReference type="Proteomes" id="UP001304650"/>
    </source>
</evidence>
<dbReference type="Proteomes" id="UP001304650">
    <property type="component" value="Chromosome"/>
</dbReference>
<dbReference type="AlphaFoldDB" id="A0AA96LPH3"/>
<dbReference type="KEGG" id="proo:MJB10_01450"/>
<dbReference type="RefSeq" id="WP_314800901.1">
    <property type="nucleotide sequence ID" value="NZ_CP130319.1"/>
</dbReference>
<keyword evidence="2" id="KW-1185">Reference proteome</keyword>
<proteinExistence type="predicted"/>
<evidence type="ECO:0000313" key="1">
    <source>
        <dbReference type="EMBL" id="WNR44843.1"/>
    </source>
</evidence>
<name>A0AA96LPH3_9BACL</name>
<dbReference type="EMBL" id="CP130319">
    <property type="protein sequence ID" value="WNR44843.1"/>
    <property type="molecule type" value="Genomic_DNA"/>
</dbReference>
<reference evidence="1" key="1">
    <citation type="submission" date="2022-02" db="EMBL/GenBank/DDBJ databases">
        <title>Paenibacillus sp. MBLB1832 Whole Genome Shotgun Sequencing.</title>
        <authorList>
            <person name="Hwang C.Y."/>
            <person name="Cho E.-S."/>
            <person name="Seo M.-J."/>
        </authorList>
    </citation>
    <scope>NUCLEOTIDE SEQUENCE</scope>
    <source>
        <strain evidence="1">MBLB1832</strain>
    </source>
</reference>